<accession>A0A0M3HT05</accession>
<name>A0A0M3HT05_ASCLU</name>
<evidence type="ECO:0000313" key="2">
    <source>
        <dbReference type="WBParaSite" id="ALUE_0000570301-mRNA-1"/>
    </source>
</evidence>
<dbReference type="WBParaSite" id="ALUE_0000570301-mRNA-1">
    <property type="protein sequence ID" value="ALUE_0000570301-mRNA-1"/>
    <property type="gene ID" value="ALUE_0000570301"/>
</dbReference>
<proteinExistence type="predicted"/>
<evidence type="ECO:0000313" key="1">
    <source>
        <dbReference type="Proteomes" id="UP000036681"/>
    </source>
</evidence>
<dbReference type="Gene3D" id="3.40.50.300">
    <property type="entry name" value="P-loop containing nucleotide triphosphate hydrolases"/>
    <property type="match status" value="1"/>
</dbReference>
<dbReference type="Pfam" id="PF12775">
    <property type="entry name" value="AAA_7"/>
    <property type="match status" value="1"/>
</dbReference>
<keyword evidence="1" id="KW-1185">Reference proteome</keyword>
<dbReference type="Proteomes" id="UP000036681">
    <property type="component" value="Unplaced"/>
</dbReference>
<organism evidence="1 2">
    <name type="scientific">Ascaris lumbricoides</name>
    <name type="common">Giant roundworm</name>
    <dbReference type="NCBI Taxonomy" id="6252"/>
    <lineage>
        <taxon>Eukaryota</taxon>
        <taxon>Metazoa</taxon>
        <taxon>Ecdysozoa</taxon>
        <taxon>Nematoda</taxon>
        <taxon>Chromadorea</taxon>
        <taxon>Rhabditida</taxon>
        <taxon>Spirurina</taxon>
        <taxon>Ascaridomorpha</taxon>
        <taxon>Ascaridoidea</taxon>
        <taxon>Ascarididae</taxon>
        <taxon>Ascaris</taxon>
    </lineage>
</organism>
<dbReference type="SUPFAM" id="SSF52540">
    <property type="entry name" value="P-loop containing nucleoside triphosphate hydrolases"/>
    <property type="match status" value="1"/>
</dbReference>
<protein>
    <submittedName>
        <fullName evidence="2">Death domain-containing protein</fullName>
    </submittedName>
</protein>
<sequence>MFQTIDEDLPTLFDRFPRAEVDWLDLTRSRRRSPGIVPTEFQCVLIERLLKFGNPVLLCGHSHAGKSSLWRAFCGLLDPKQWNVVVLHLSSLVDSKSLLKGILHSQLVRVGGGHYMGAEGKSVLIVLVGVNRLQVVGENSALELIRAIFERNCVVVDVTDEIRFSNVILSFQLQYFIGEFTTKDERPVEIEADTRFERHWFPLWVGSQYFIGEFTTKDERPVEIEADTRFERHWFPLWVGSHGKKVPVEVYKRIMSNYCSQFATTDIKLLEDVIKSEFTQAIRCSPPLLFLEE</sequence>
<dbReference type="AlphaFoldDB" id="A0A0M3HT05"/>
<dbReference type="InterPro" id="IPR027417">
    <property type="entry name" value="P-loop_NTPase"/>
</dbReference>
<reference evidence="2" key="1">
    <citation type="submission" date="2017-02" db="UniProtKB">
        <authorList>
            <consortium name="WormBaseParasite"/>
        </authorList>
    </citation>
    <scope>IDENTIFICATION</scope>
</reference>